<sequence length="124" mass="13975">MRAVSVIPLRVIDASSFNKAEHEKCCSNILFKEDIAPNAKHRGCFTLAVLGIFRRWKGCKPSLRRIRHTVDADALITVPSARILVLGFRSTTLYRPSSKSVIRVSHIDSTNSFPSFRLKCFQSI</sequence>
<reference evidence="1" key="1">
    <citation type="submission" date="2020-07" db="EMBL/GenBank/DDBJ databases">
        <title>Multicomponent nature underlies the extraordinary mechanical properties of spider dragline silk.</title>
        <authorList>
            <person name="Kono N."/>
            <person name="Nakamura H."/>
            <person name="Mori M."/>
            <person name="Yoshida Y."/>
            <person name="Ohtoshi R."/>
            <person name="Malay A.D."/>
            <person name="Moran D.A.P."/>
            <person name="Tomita M."/>
            <person name="Numata K."/>
            <person name="Arakawa K."/>
        </authorList>
    </citation>
    <scope>NUCLEOTIDE SEQUENCE</scope>
</reference>
<protein>
    <submittedName>
        <fullName evidence="1">Uncharacterized protein</fullName>
    </submittedName>
</protein>
<name>A0A8X6H614_TRICU</name>
<dbReference type="Proteomes" id="UP000887116">
    <property type="component" value="Unassembled WGS sequence"/>
</dbReference>
<dbReference type="AlphaFoldDB" id="A0A8X6H614"/>
<gene>
    <name evidence="1" type="ORF">TNCT_283101</name>
</gene>
<keyword evidence="2" id="KW-1185">Reference proteome</keyword>
<accession>A0A8X6H614</accession>
<dbReference type="EMBL" id="BMAO01010523">
    <property type="protein sequence ID" value="GFQ67757.1"/>
    <property type="molecule type" value="Genomic_DNA"/>
</dbReference>
<proteinExistence type="predicted"/>
<organism evidence="1 2">
    <name type="scientific">Trichonephila clavata</name>
    <name type="common">Joro spider</name>
    <name type="synonym">Nephila clavata</name>
    <dbReference type="NCBI Taxonomy" id="2740835"/>
    <lineage>
        <taxon>Eukaryota</taxon>
        <taxon>Metazoa</taxon>
        <taxon>Ecdysozoa</taxon>
        <taxon>Arthropoda</taxon>
        <taxon>Chelicerata</taxon>
        <taxon>Arachnida</taxon>
        <taxon>Araneae</taxon>
        <taxon>Araneomorphae</taxon>
        <taxon>Entelegynae</taxon>
        <taxon>Araneoidea</taxon>
        <taxon>Nephilidae</taxon>
        <taxon>Trichonephila</taxon>
    </lineage>
</organism>
<evidence type="ECO:0000313" key="2">
    <source>
        <dbReference type="Proteomes" id="UP000887116"/>
    </source>
</evidence>
<evidence type="ECO:0000313" key="1">
    <source>
        <dbReference type="EMBL" id="GFQ67757.1"/>
    </source>
</evidence>
<comment type="caution">
    <text evidence="1">The sequence shown here is derived from an EMBL/GenBank/DDBJ whole genome shotgun (WGS) entry which is preliminary data.</text>
</comment>